<keyword evidence="1" id="KW-0472">Membrane</keyword>
<feature type="transmembrane region" description="Helical" evidence="1">
    <location>
        <begin position="169"/>
        <end position="189"/>
    </location>
</feature>
<evidence type="ECO:0000313" key="2">
    <source>
        <dbReference type="EMBL" id="TGG39647.1"/>
    </source>
</evidence>
<dbReference type="RefSeq" id="WP_135470365.1">
    <property type="nucleotide sequence ID" value="NZ_CASJDB010000041.1"/>
</dbReference>
<comment type="caution">
    <text evidence="2">The sequence shown here is derived from an EMBL/GenBank/DDBJ whole genome shotgun (WGS) entry which is preliminary data.</text>
</comment>
<reference evidence="2 3" key="1">
    <citation type="submission" date="2019-02" db="EMBL/GenBank/DDBJ databases">
        <title>Isolation and identification of novel species under the genus Muribaculum.</title>
        <authorList>
            <person name="Miyake S."/>
            <person name="Ding Y."/>
            <person name="Low A."/>
            <person name="Soh M."/>
            <person name="Seedorf H."/>
        </authorList>
    </citation>
    <scope>NUCLEOTIDE SEQUENCE [LARGE SCALE GENOMIC DNA]</scope>
    <source>
        <strain evidence="2 3">TLL-A3</strain>
    </source>
</reference>
<dbReference type="AlphaFoldDB" id="A0A4Z0V5V1"/>
<protein>
    <submittedName>
        <fullName evidence="2">Uncharacterized protein</fullName>
    </submittedName>
</protein>
<organism evidence="2 3">
    <name type="scientific">Duncaniella freteri</name>
    <dbReference type="NCBI Taxonomy" id="2530391"/>
    <lineage>
        <taxon>Bacteria</taxon>
        <taxon>Pseudomonadati</taxon>
        <taxon>Bacteroidota</taxon>
        <taxon>Bacteroidia</taxon>
        <taxon>Bacteroidales</taxon>
        <taxon>Muribaculaceae</taxon>
        <taxon>Duncaniella</taxon>
    </lineage>
</organism>
<dbReference type="EMBL" id="SJSA01000001">
    <property type="protein sequence ID" value="TGG39647.1"/>
    <property type="molecule type" value="Genomic_DNA"/>
</dbReference>
<keyword evidence="1" id="KW-1133">Transmembrane helix</keyword>
<sequence length="443" mass="51251">MSLTKNTSYESALFGLWLNWVIAGGVLFIPNLVSVYAPPQLIPIITYALAGALFIYNKSSLRSRKAVCPLLPTIAMRTLFMSATIMVIISIIYRRGLITYFYDQNTINSAKPFVTSLIISPVVFVNTLWASLRGKKYSACHTCFITLGSSTERGFLGKLFVQESRYQRLFLLAIATVLTIVTWGYYTFFYINVNINIPDRFFFGWVPVILFLVSIFYIGARCFTIWAYNFQDTEGSYNRLDGSSSLRILIISGDTMFLSRQDDISDSDDDDNYYDTPASLAMHFTEKLSKQKAARLLCDISKLNESDFELRFMYASSEASGERNTFHYICCPNSSDVLEESGFKGKWYNLSQIERMLHNRELTPMLAAEIHRLYTVTMAWKTYDADGNRLYKVKNYHPLFRLNGICDWDVDFNSPLWLEVSRFNEDKPLFRFRRMLRRIFDDR</sequence>
<name>A0A4Z0V5V1_9BACT</name>
<evidence type="ECO:0000313" key="3">
    <source>
        <dbReference type="Proteomes" id="UP000297635"/>
    </source>
</evidence>
<dbReference type="GeneID" id="82148667"/>
<proteinExistence type="predicted"/>
<gene>
    <name evidence="2" type="ORF">EZ315_02610</name>
</gene>
<feature type="transmembrane region" description="Helical" evidence="1">
    <location>
        <begin position="12"/>
        <end position="30"/>
    </location>
</feature>
<feature type="transmembrane region" description="Helical" evidence="1">
    <location>
        <begin position="36"/>
        <end position="56"/>
    </location>
</feature>
<evidence type="ECO:0000256" key="1">
    <source>
        <dbReference type="SAM" id="Phobius"/>
    </source>
</evidence>
<keyword evidence="1" id="KW-0812">Transmembrane</keyword>
<feature type="transmembrane region" description="Helical" evidence="1">
    <location>
        <begin position="68"/>
        <end position="93"/>
    </location>
</feature>
<feature type="transmembrane region" description="Helical" evidence="1">
    <location>
        <begin position="201"/>
        <end position="220"/>
    </location>
</feature>
<keyword evidence="3" id="KW-1185">Reference proteome</keyword>
<feature type="transmembrane region" description="Helical" evidence="1">
    <location>
        <begin position="113"/>
        <end position="132"/>
    </location>
</feature>
<accession>A0A4Z0V5V1</accession>
<dbReference type="Proteomes" id="UP000297635">
    <property type="component" value="Unassembled WGS sequence"/>
</dbReference>